<feature type="compositionally biased region" description="Basic and acidic residues" evidence="5">
    <location>
        <begin position="1459"/>
        <end position="1489"/>
    </location>
</feature>
<protein>
    <recommendedName>
        <fullName evidence="6">C3H1-type domain-containing protein</fullName>
    </recommendedName>
</protein>
<feature type="compositionally biased region" description="Polar residues" evidence="5">
    <location>
        <begin position="326"/>
        <end position="339"/>
    </location>
</feature>
<feature type="compositionally biased region" description="Polar residues" evidence="5">
    <location>
        <begin position="136"/>
        <end position="162"/>
    </location>
</feature>
<feature type="compositionally biased region" description="Low complexity" evidence="5">
    <location>
        <begin position="794"/>
        <end position="814"/>
    </location>
</feature>
<feature type="region of interest" description="Disordered" evidence="5">
    <location>
        <begin position="1449"/>
        <end position="1519"/>
    </location>
</feature>
<feature type="compositionally biased region" description="Low complexity" evidence="5">
    <location>
        <begin position="384"/>
        <end position="395"/>
    </location>
</feature>
<feature type="compositionally biased region" description="Polar residues" evidence="5">
    <location>
        <begin position="422"/>
        <end position="434"/>
    </location>
</feature>
<feature type="compositionally biased region" description="Polar residues" evidence="5">
    <location>
        <begin position="176"/>
        <end position="191"/>
    </location>
</feature>
<feature type="region of interest" description="Disordered" evidence="5">
    <location>
        <begin position="567"/>
        <end position="587"/>
    </location>
</feature>
<feature type="domain" description="C3H1-type" evidence="6">
    <location>
        <begin position="1521"/>
        <end position="1546"/>
    </location>
</feature>
<sequence>MATGDNHQQWGFSHYPQQGQDPGQAGNFVNQGFGESGNDAFTIAQQWQAHDNQFLNEPDFSAYQSQGSGYPIQQPAQHFSGASAHAQSHQHPQTYTTPIAMNGAQDMSWDYGFGFENNHLRSGMGGEDASYVSGLQQDRNTNGVPSTRSYPQAQELPNNVPAQSHFGAESAGNHAYTPSQNPVYGRSIQQSPPQNMAQPLQQQRQLVDYQQQPVHQQQQPAVSQHRQPGMSQHQPTIAHQQQPVVPQQHQSVMPQHQPPISHHHGSVMPPQHQQLPQGGIQQQQQLQNANHAQQGPRIGTPQSHSATPTTQPRQSPFNGRGVPPLSMQQQAQFSTQPGRSSPAIPFSAPQQQNVQMAGPKASPSHSNVQTTQSRFVPQHMAPAQQFSQSTSPSTTNVGASGTTLNARPQTMQPSLQGVAHPMQQSSQANHNTTAALAGPPQEPISGGLLGPRVLRRDDKAIPSCGSRFIGFSLAQPIPIGEDAESNRTIDEILDPSHSTEIPFGNLFPEQPNGQRRVFATDLLRDWTKAVDEGDVASQTALELRLNQQLGGSIPKYYDDRLKRAVSAKKKASAKHGPERSQTRPTDEADAAEWDALGLVYLTNPQPTSQEIGEAVAAFGKLIRGYAADMQKLKSKLKIAKDADSAPLQKQIDYKLECIYRGVAAANTWGDPQILANLGGNQKLISDFVTCLIHANNSADHNGKIPRAVLHLLSMVTTIDEDFLMTSLRFAMISKKFDAKGDAEIKDFVQKIRQHAAARKAENAKDESKLERISTPEPISSGYKGTAGLRDAAKKSTAASTTSRASSTTSASSSTVKRPRDEEADTKPAKRVASESTSSLSSQKVAPGKVVVPAPISATQTKLFGSGMLGVKKTVTKPATKLSGKSDGVKAEGPTVAKKEPLKLASASKVKKPESTKAEAPSASKLGGISALLDSISNAKAKPNGRSTPDKEVKPEKDETPEEKARRLRKEKRRHLRVSWKQGEDLTEVRLFHKDAEEDEGRASNMIRDAHDDRSEGMMLKQGLMSAAQDDDDEEDELPYRPWCQPTAVDFSLIPTETRSKFFVTRAGEVEFETEQQKLIGEYNNKELMVVYTDPSDIPPTPKSPHPQSAEDTNMDTGTVYDLAQDDPKLAEIHLRWGEANSRGFSWARLNALRRAQKGQSATLSDVANMQASAASAISIGTSPTKPISIEEHVFDLLTSNRVKNYKDPNPIDPANLKTQRRRDYVDTMVQLAVDKVENVAAQLKGKPFPPTQPPEWMSDDKANEWWHGYNKDMQRAEHQAQQHIRMQGAQSQHAAQPQPTTQAASIAADPNAAAWAAYYAQVQQQQQAQPQTVAQDPNAAAWAAYYAQQQQAAAAPTQPVGDSNAQLQAVLAALSGAPAQPQQQPATQSSTDPQLQALLASLGATSAAQQSAQAYQSQPTTTTFQAPNPNDPNYLAYIMSLAGQPADQAAVANGNGTRQARDDSRERDNNNWDRDTDGMHPSRRGEGKSRGGSRGGRGGGGGGGGNGGDVPPHLRGINREKIGTKPCTFWAKGTCQKGEQCTFRHD</sequence>
<evidence type="ECO:0000256" key="2">
    <source>
        <dbReference type="ARBA" id="ARBA00022771"/>
    </source>
</evidence>
<feature type="compositionally biased region" description="Low complexity" evidence="5">
    <location>
        <begin position="1410"/>
        <end position="1423"/>
    </location>
</feature>
<reference evidence="7" key="1">
    <citation type="submission" date="2022-10" db="EMBL/GenBank/DDBJ databases">
        <title>Tapping the CABI collections for fungal endophytes: first genome assemblies for Collariella, Neodidymelliopsis, Ascochyta clinopodiicola, Didymella pomorum, Didymosphaeria variabile, Neocosmospora piperis and Neocucurbitaria cava.</title>
        <authorList>
            <person name="Hill R."/>
        </authorList>
    </citation>
    <scope>NUCLEOTIDE SEQUENCE</scope>
    <source>
        <strain evidence="7">IMI 355082</strain>
    </source>
</reference>
<name>A0A9W8Z1I0_9PEZI</name>
<dbReference type="InterPro" id="IPR000571">
    <property type="entry name" value="Znf_CCCH"/>
</dbReference>
<feature type="compositionally biased region" description="Basic and acidic residues" evidence="5">
    <location>
        <begin position="817"/>
        <end position="827"/>
    </location>
</feature>
<feature type="region of interest" description="Disordered" evidence="5">
    <location>
        <begin position="757"/>
        <end position="846"/>
    </location>
</feature>
<feature type="compositionally biased region" description="Low complexity" evidence="5">
    <location>
        <begin position="1287"/>
        <end position="1306"/>
    </location>
</feature>
<dbReference type="EMBL" id="JAPEVB010000001">
    <property type="protein sequence ID" value="KAJ4396166.1"/>
    <property type="molecule type" value="Genomic_DNA"/>
</dbReference>
<feature type="compositionally biased region" description="Basic and acidic residues" evidence="5">
    <location>
        <begin position="758"/>
        <end position="773"/>
    </location>
</feature>
<feature type="region of interest" description="Disordered" evidence="5">
    <location>
        <begin position="1274"/>
        <end position="1306"/>
    </location>
</feature>
<dbReference type="InterPro" id="IPR036855">
    <property type="entry name" value="Znf_CCCH_sf"/>
</dbReference>
<feature type="compositionally biased region" description="Basic residues" evidence="5">
    <location>
        <begin position="965"/>
        <end position="976"/>
    </location>
</feature>
<feature type="compositionally biased region" description="Polar residues" evidence="5">
    <location>
        <begin position="1"/>
        <end position="21"/>
    </location>
</feature>
<accession>A0A9W8Z1I0</accession>
<feature type="compositionally biased region" description="Basic and acidic residues" evidence="5">
    <location>
        <begin position="575"/>
        <end position="586"/>
    </location>
</feature>
<feature type="compositionally biased region" description="Polar residues" evidence="5">
    <location>
        <begin position="363"/>
        <end position="375"/>
    </location>
</feature>
<organism evidence="7 8">
    <name type="scientific">Gnomoniopsis smithogilvyi</name>
    <dbReference type="NCBI Taxonomy" id="1191159"/>
    <lineage>
        <taxon>Eukaryota</taxon>
        <taxon>Fungi</taxon>
        <taxon>Dikarya</taxon>
        <taxon>Ascomycota</taxon>
        <taxon>Pezizomycotina</taxon>
        <taxon>Sordariomycetes</taxon>
        <taxon>Sordariomycetidae</taxon>
        <taxon>Diaporthales</taxon>
        <taxon>Gnomoniaceae</taxon>
        <taxon>Gnomoniopsis</taxon>
    </lineage>
</organism>
<feature type="compositionally biased region" description="Polar residues" evidence="5">
    <location>
        <begin position="396"/>
        <end position="415"/>
    </location>
</feature>
<feature type="compositionally biased region" description="Basic and acidic residues" evidence="5">
    <location>
        <begin position="947"/>
        <end position="964"/>
    </location>
</feature>
<feature type="region of interest" description="Disordered" evidence="5">
    <location>
        <begin position="136"/>
        <end position="448"/>
    </location>
</feature>
<keyword evidence="2 4" id="KW-0863">Zinc-finger</keyword>
<keyword evidence="8" id="KW-1185">Reference proteome</keyword>
<evidence type="ECO:0000256" key="1">
    <source>
        <dbReference type="ARBA" id="ARBA00022723"/>
    </source>
</evidence>
<feature type="region of interest" description="Disordered" evidence="5">
    <location>
        <begin position="1410"/>
        <end position="1429"/>
    </location>
</feature>
<evidence type="ECO:0000313" key="8">
    <source>
        <dbReference type="Proteomes" id="UP001140453"/>
    </source>
</evidence>
<dbReference type="GO" id="GO:0008270">
    <property type="term" value="F:zinc ion binding"/>
    <property type="evidence" value="ECO:0007669"/>
    <property type="project" value="UniProtKB-KW"/>
</dbReference>
<feature type="region of interest" description="Disordered" evidence="5">
    <location>
        <begin position="1"/>
        <end position="34"/>
    </location>
</feature>
<keyword evidence="1 4" id="KW-0479">Metal-binding</keyword>
<feature type="compositionally biased region" description="Low complexity" evidence="5">
    <location>
        <begin position="239"/>
        <end position="259"/>
    </location>
</feature>
<evidence type="ECO:0000256" key="4">
    <source>
        <dbReference type="PROSITE-ProRule" id="PRU00723"/>
    </source>
</evidence>
<dbReference type="Gene3D" id="4.10.1000.10">
    <property type="entry name" value="Zinc finger, CCCH-type"/>
    <property type="match status" value="1"/>
</dbReference>
<evidence type="ECO:0000313" key="7">
    <source>
        <dbReference type="EMBL" id="KAJ4396166.1"/>
    </source>
</evidence>
<feature type="compositionally biased region" description="Polar residues" evidence="5">
    <location>
        <begin position="300"/>
        <end position="317"/>
    </location>
</feature>
<evidence type="ECO:0000256" key="5">
    <source>
        <dbReference type="SAM" id="MobiDB-lite"/>
    </source>
</evidence>
<feature type="zinc finger region" description="C3H1-type" evidence="4">
    <location>
        <begin position="1521"/>
        <end position="1546"/>
    </location>
</feature>
<dbReference type="OrthoDB" id="4347at2759"/>
<proteinExistence type="predicted"/>
<evidence type="ECO:0000259" key="6">
    <source>
        <dbReference type="PROSITE" id="PS50103"/>
    </source>
</evidence>
<feature type="compositionally biased region" description="Polar residues" evidence="5">
    <location>
        <begin position="833"/>
        <end position="842"/>
    </location>
</feature>
<comment type="caution">
    <text evidence="7">The sequence shown here is derived from an EMBL/GenBank/DDBJ whole genome shotgun (WGS) entry which is preliminary data.</text>
</comment>
<dbReference type="PROSITE" id="PS50103">
    <property type="entry name" value="ZF_C3H1"/>
    <property type="match status" value="1"/>
</dbReference>
<dbReference type="SUPFAM" id="SSF90229">
    <property type="entry name" value="CCCH zinc finger"/>
    <property type="match status" value="1"/>
</dbReference>
<feature type="compositionally biased region" description="Polar residues" evidence="5">
    <location>
        <begin position="229"/>
        <end position="238"/>
    </location>
</feature>
<gene>
    <name evidence="7" type="ORF">N0V93_000385</name>
</gene>
<dbReference type="Pfam" id="PF00642">
    <property type="entry name" value="zf-CCCH"/>
    <property type="match status" value="1"/>
</dbReference>
<feature type="region of interest" description="Disordered" evidence="5">
    <location>
        <begin position="873"/>
        <end position="976"/>
    </location>
</feature>
<feature type="compositionally biased region" description="Low complexity" evidence="5">
    <location>
        <begin position="270"/>
        <end position="294"/>
    </location>
</feature>
<dbReference type="Proteomes" id="UP001140453">
    <property type="component" value="Unassembled WGS sequence"/>
</dbReference>
<feature type="compositionally biased region" description="Low complexity" evidence="5">
    <location>
        <begin position="192"/>
        <end position="228"/>
    </location>
</feature>
<feature type="compositionally biased region" description="Gly residues" evidence="5">
    <location>
        <begin position="1490"/>
        <end position="1508"/>
    </location>
</feature>
<feature type="region of interest" description="Disordered" evidence="5">
    <location>
        <begin position="73"/>
        <end position="92"/>
    </location>
</feature>
<keyword evidence="3 4" id="KW-0862">Zinc</keyword>
<evidence type="ECO:0000256" key="3">
    <source>
        <dbReference type="ARBA" id="ARBA00022833"/>
    </source>
</evidence>